<dbReference type="InterPro" id="IPR017740">
    <property type="entry name" value="TssA-like"/>
</dbReference>
<protein>
    <submittedName>
        <fullName evidence="3">Type VI secretion system protein ImpA</fullName>
    </submittedName>
</protein>
<evidence type="ECO:0000256" key="1">
    <source>
        <dbReference type="SAM" id="MobiDB-lite"/>
    </source>
</evidence>
<dbReference type="Pfam" id="PF06812">
    <property type="entry name" value="ImpA_N"/>
    <property type="match status" value="1"/>
</dbReference>
<organism evidence="3 4">
    <name type="scientific">Niveibacterium umoris</name>
    <dbReference type="NCBI Taxonomy" id="1193620"/>
    <lineage>
        <taxon>Bacteria</taxon>
        <taxon>Pseudomonadati</taxon>
        <taxon>Pseudomonadota</taxon>
        <taxon>Betaproteobacteria</taxon>
        <taxon>Rhodocyclales</taxon>
        <taxon>Rhodocyclaceae</taxon>
        <taxon>Niveibacterium</taxon>
    </lineage>
</organism>
<feature type="domain" description="ImpA N-terminal" evidence="2">
    <location>
        <begin position="7"/>
        <end position="135"/>
    </location>
</feature>
<keyword evidence="4" id="KW-1185">Reference proteome</keyword>
<evidence type="ECO:0000259" key="2">
    <source>
        <dbReference type="Pfam" id="PF06812"/>
    </source>
</evidence>
<dbReference type="PANTHER" id="PTHR37951:SF1">
    <property type="entry name" value="TYPE VI SECRETION SYSTEM COMPONENT TSSA1"/>
    <property type="match status" value="1"/>
</dbReference>
<evidence type="ECO:0000313" key="3">
    <source>
        <dbReference type="EMBL" id="MBB4011642.1"/>
    </source>
</evidence>
<name>A0A840BJ74_9RHOO</name>
<gene>
    <name evidence="3" type="ORF">GGR36_000950</name>
</gene>
<dbReference type="InterPro" id="IPR010657">
    <property type="entry name" value="ImpA_N"/>
</dbReference>
<proteinExistence type="predicted"/>
<evidence type="ECO:0000313" key="4">
    <source>
        <dbReference type="Proteomes" id="UP000561045"/>
    </source>
</evidence>
<dbReference type="RefSeq" id="WP_183632416.1">
    <property type="nucleotide sequence ID" value="NZ_BAABLE010000011.1"/>
</dbReference>
<accession>A0A840BJ74</accession>
<sequence length="346" mass="37505">MDLEDWLKPVSDESACGPNLEYDPAFLELEEAAKVQPDQEFGTDSSGNVRRIEGSGPDWPQVRRLSTALLTRTKDLRVAIYLMRALTRTEGFKGFAEGLALVHGLLDRYWEGIHPELDAEDDNDPTMRVNALAPLTSVEAVVGDLREAWLVRTRQAGPVTVRDIEVLAGKLPARGDSPLTETQITGMLSAGLAEDPELPSRVRAAFDGVKAVEALLGDKVGSAQAIDLKPILASLFSVRQLIERVAPEASPAEASSDGEAIQAGASQGGIQATARPGEIRTREDVVATLERVCDYLKKNEPGNPVQLVLRRAQRMMNMNFLELLNDMAPDGLSQAETVVGAKLESE</sequence>
<comment type="caution">
    <text evidence="3">The sequence shown here is derived from an EMBL/GenBank/DDBJ whole genome shotgun (WGS) entry which is preliminary data.</text>
</comment>
<dbReference type="Proteomes" id="UP000561045">
    <property type="component" value="Unassembled WGS sequence"/>
</dbReference>
<feature type="region of interest" description="Disordered" evidence="1">
    <location>
        <begin position="249"/>
        <end position="277"/>
    </location>
</feature>
<dbReference type="PANTHER" id="PTHR37951">
    <property type="entry name" value="CYTOPLASMIC PROTEIN-RELATED"/>
    <property type="match status" value="1"/>
</dbReference>
<dbReference type="NCBIfam" id="TIGR03363">
    <property type="entry name" value="VI_chp_8"/>
    <property type="match status" value="1"/>
</dbReference>
<dbReference type="EMBL" id="JACIET010000001">
    <property type="protein sequence ID" value="MBB4011642.1"/>
    <property type="molecule type" value="Genomic_DNA"/>
</dbReference>
<reference evidence="3 4" key="1">
    <citation type="submission" date="2020-08" db="EMBL/GenBank/DDBJ databases">
        <title>Genomic Encyclopedia of Type Strains, Phase IV (KMG-IV): sequencing the most valuable type-strain genomes for metagenomic binning, comparative biology and taxonomic classification.</title>
        <authorList>
            <person name="Goeker M."/>
        </authorList>
    </citation>
    <scope>NUCLEOTIDE SEQUENCE [LARGE SCALE GENOMIC DNA]</scope>
    <source>
        <strain evidence="3 4">DSM 106739</strain>
    </source>
</reference>
<dbReference type="AlphaFoldDB" id="A0A840BJ74"/>